<gene>
    <name evidence="1" type="ORF">OFN31_28020</name>
</gene>
<dbReference type="Proteomes" id="UP001208624">
    <property type="component" value="Unassembled WGS sequence"/>
</dbReference>
<evidence type="ECO:0000313" key="2">
    <source>
        <dbReference type="Proteomes" id="UP001208624"/>
    </source>
</evidence>
<dbReference type="AlphaFoldDB" id="A0AAP3ELE1"/>
<proteinExistence type="predicted"/>
<sequence length="78" mass="8400">RVRNVYNLTAGTSGTNTPQLNPVDIGGPMRIGSAYNSQFPGKVRLCELAIFSESLSDANFAALTQLMRQRALTKGITV</sequence>
<feature type="non-terminal residue" evidence="1">
    <location>
        <position position="1"/>
    </location>
</feature>
<name>A0AAP3ELE1_ECOLX</name>
<protein>
    <submittedName>
        <fullName evidence="1">Uncharacterized protein</fullName>
    </submittedName>
</protein>
<accession>A0AAP3ELE1</accession>
<dbReference type="EMBL" id="JAOVKC010000509">
    <property type="protein sequence ID" value="MCV5625496.1"/>
    <property type="molecule type" value="Genomic_DNA"/>
</dbReference>
<evidence type="ECO:0000313" key="1">
    <source>
        <dbReference type="EMBL" id="MCV5625496.1"/>
    </source>
</evidence>
<reference evidence="1" key="1">
    <citation type="submission" date="2023-06" db="EMBL/GenBank/DDBJ databases">
        <title>Deciphering the underlying mechanisms mediating the transmission of blaNDM gene from human to animals in China.</title>
        <authorList>
            <person name="Chen K."/>
            <person name="Chen S."/>
        </authorList>
    </citation>
    <scope>NUCLEOTIDE SEQUENCE</scope>
    <source>
        <strain evidence="1">1199</strain>
    </source>
</reference>
<comment type="caution">
    <text evidence="1">The sequence shown here is derived from an EMBL/GenBank/DDBJ whole genome shotgun (WGS) entry which is preliminary data.</text>
</comment>
<organism evidence="1 2">
    <name type="scientific">Escherichia coli</name>
    <dbReference type="NCBI Taxonomy" id="562"/>
    <lineage>
        <taxon>Bacteria</taxon>
        <taxon>Pseudomonadati</taxon>
        <taxon>Pseudomonadota</taxon>
        <taxon>Gammaproteobacteria</taxon>
        <taxon>Enterobacterales</taxon>
        <taxon>Enterobacteriaceae</taxon>
        <taxon>Escherichia</taxon>
    </lineage>
</organism>